<evidence type="ECO:0000313" key="3">
    <source>
        <dbReference type="Ensembl" id="ENSNPEP00000008415.1"/>
    </source>
</evidence>
<dbReference type="Pfam" id="PF15750">
    <property type="entry name" value="UBZ_FAAP20"/>
    <property type="match status" value="1"/>
</dbReference>
<dbReference type="GO" id="GO:0043130">
    <property type="term" value="F:ubiquitin binding"/>
    <property type="evidence" value="ECO:0007669"/>
    <property type="project" value="InterPro"/>
</dbReference>
<accession>A0A8C7EBP5</accession>
<feature type="domain" description="UBZ2-type" evidence="2">
    <location>
        <begin position="125"/>
        <end position="164"/>
    </location>
</feature>
<proteinExistence type="predicted"/>
<evidence type="ECO:0000259" key="2">
    <source>
        <dbReference type="PROSITE" id="PS51906"/>
    </source>
</evidence>
<reference evidence="3" key="1">
    <citation type="submission" date="2025-08" db="UniProtKB">
        <authorList>
            <consortium name="Ensembl"/>
        </authorList>
    </citation>
    <scope>IDENTIFICATION</scope>
</reference>
<dbReference type="Proteomes" id="UP000694420">
    <property type="component" value="Unplaced"/>
</dbReference>
<dbReference type="AlphaFoldDB" id="A0A8C7EBP5"/>
<protein>
    <recommendedName>
        <fullName evidence="2">UBZ2-type domain-containing protein</fullName>
    </recommendedName>
</protein>
<feature type="compositionally biased region" description="Basic and acidic residues" evidence="1">
    <location>
        <begin position="45"/>
        <end position="55"/>
    </location>
</feature>
<evidence type="ECO:0000256" key="1">
    <source>
        <dbReference type="SAM" id="MobiDB-lite"/>
    </source>
</evidence>
<name>A0A8C7EBP5_NOTPE</name>
<feature type="compositionally biased region" description="Polar residues" evidence="1">
    <location>
        <begin position="1"/>
        <end position="11"/>
    </location>
</feature>
<feature type="region of interest" description="Disordered" evidence="1">
    <location>
        <begin position="1"/>
        <end position="129"/>
    </location>
</feature>
<dbReference type="PROSITE" id="PS51906">
    <property type="entry name" value="ZF_UBZ2"/>
    <property type="match status" value="1"/>
</dbReference>
<feature type="compositionally biased region" description="Basic and acidic residues" evidence="1">
    <location>
        <begin position="67"/>
        <end position="78"/>
    </location>
</feature>
<reference evidence="3" key="2">
    <citation type="submission" date="2025-09" db="UniProtKB">
        <authorList>
            <consortium name="Ensembl"/>
        </authorList>
    </citation>
    <scope>IDENTIFICATION</scope>
</reference>
<sequence>MAPAVSKQSEANLPATARASALRNGETGAGTTVSNRFQPVPGAQGREERPAHEPLRPPPPRQGAPPEKGRRGAREGRGIIHVAGRSRQAAPQTQEGADRAQAGPGASRAAPVSPDAVGKGCSRRRSGRAIARQPLPASAGWLSQLDIDGHLARCLSESADDVVW</sequence>
<organism evidence="3 4">
    <name type="scientific">Nothoprocta perdicaria</name>
    <name type="common">Chilean tinamou</name>
    <name type="synonym">Crypturus perdicarius</name>
    <dbReference type="NCBI Taxonomy" id="30464"/>
    <lineage>
        <taxon>Eukaryota</taxon>
        <taxon>Metazoa</taxon>
        <taxon>Chordata</taxon>
        <taxon>Craniata</taxon>
        <taxon>Vertebrata</taxon>
        <taxon>Euteleostomi</taxon>
        <taxon>Archelosauria</taxon>
        <taxon>Archosauria</taxon>
        <taxon>Dinosauria</taxon>
        <taxon>Saurischia</taxon>
        <taxon>Theropoda</taxon>
        <taxon>Coelurosauria</taxon>
        <taxon>Aves</taxon>
        <taxon>Palaeognathae</taxon>
        <taxon>Tinamiformes</taxon>
        <taxon>Tinamidae</taxon>
        <taxon>Nothoprocta</taxon>
    </lineage>
</organism>
<keyword evidence="4" id="KW-1185">Reference proteome</keyword>
<dbReference type="Ensembl" id="ENSNPET00000008625.1">
    <property type="protein sequence ID" value="ENSNPEP00000008415.1"/>
    <property type="gene ID" value="ENSNPEG00000006318.1"/>
</dbReference>
<dbReference type="InterPro" id="IPR031490">
    <property type="entry name" value="UBZ2_FAAP20"/>
</dbReference>
<evidence type="ECO:0000313" key="4">
    <source>
        <dbReference type="Proteomes" id="UP000694420"/>
    </source>
</evidence>